<proteinExistence type="inferred from homology"/>
<keyword evidence="2" id="KW-0677">Repeat</keyword>
<dbReference type="InterPro" id="IPR002885">
    <property type="entry name" value="PPR_rpt"/>
</dbReference>
<evidence type="ECO:0000313" key="4">
    <source>
        <dbReference type="EMBL" id="KAK6132769.1"/>
    </source>
</evidence>
<evidence type="ECO:0000256" key="1">
    <source>
        <dbReference type="ARBA" id="ARBA00007626"/>
    </source>
</evidence>
<evidence type="ECO:0008006" key="6">
    <source>
        <dbReference type="Google" id="ProtNLM"/>
    </source>
</evidence>
<dbReference type="Pfam" id="PF01535">
    <property type="entry name" value="PPR"/>
    <property type="match status" value="2"/>
</dbReference>
<protein>
    <recommendedName>
        <fullName evidence="6">Pentatricopeptide repeat-containing protein</fullName>
    </recommendedName>
</protein>
<comment type="similarity">
    <text evidence="1">Belongs to the PPR family. P subfamily.</text>
</comment>
<comment type="caution">
    <text evidence="4">The sequence shown here is derived from an EMBL/GenBank/DDBJ whole genome shotgun (WGS) entry which is preliminary data.</text>
</comment>
<sequence length="571" mass="65909">MFAALNRSKFLRSFSRPLNLIVFRKAFSGTIAADQNVIPNANAPKYSASRTRNLLSRIKPTRSDYDVVQVLEQWVAEGGKVHALELRRIIRNLRSRRRFSQALQSAFHSLFLFTPRAALFFDIMISEWISCNRAFTLSPGDCAVHLDLIGVVRGWEAAESYFSSLSDQDKNEKTYGALLNCYVREGLLTKTLLHMQRMKDIGYGSSTLAYNNLMALYKKAGQLEKIPETLSEMKRNDVALNNFSYRMCISSFGERSDLSGMEKLLNEMELRTDICNDWATYSIVAYHLIKANQKEKALTYMKKLEDNLDKDAVGYNHLISLYAHLGNKDEMMRLWVLQKKSAKYTSHWVLSEGSNRNIVNKGKKPTPNSWAIIAAGYSDNSNFEKAFECMKEALAAKECNVKWTPKPGLIAKLLNWIGDKGEIEEVEAFVWSLRAVVSVNRQMYHALIKASVRGGRDTGWILDRMRTDEIVVDDETQKMRLLNKSCNREFSFMPEREDLIHRYSSRKRTLFGIGNMWQEVQQERERQKEEQVDALKRLMQTGLVWRWTLKAFIRDSFDHKERAGRILCTKN</sequence>
<name>A0ABR0VEZ9_REHGL</name>
<gene>
    <name evidence="4" type="ORF">DH2020_033497</name>
</gene>
<feature type="repeat" description="PPR" evidence="3">
    <location>
        <begin position="206"/>
        <end position="240"/>
    </location>
</feature>
<dbReference type="PANTHER" id="PTHR45717">
    <property type="entry name" value="OS12G0527900 PROTEIN"/>
    <property type="match status" value="1"/>
</dbReference>
<dbReference type="EMBL" id="JABTTQ020001244">
    <property type="protein sequence ID" value="KAK6132769.1"/>
    <property type="molecule type" value="Genomic_DNA"/>
</dbReference>
<dbReference type="PROSITE" id="PS51375">
    <property type="entry name" value="PPR"/>
    <property type="match status" value="2"/>
</dbReference>
<evidence type="ECO:0000313" key="5">
    <source>
        <dbReference type="Proteomes" id="UP001318860"/>
    </source>
</evidence>
<dbReference type="Proteomes" id="UP001318860">
    <property type="component" value="Unassembled WGS sequence"/>
</dbReference>
<dbReference type="Pfam" id="PF13041">
    <property type="entry name" value="PPR_2"/>
    <property type="match status" value="1"/>
</dbReference>
<reference evidence="4 5" key="1">
    <citation type="journal article" date="2021" name="Comput. Struct. Biotechnol. J.">
        <title>De novo genome assembly of the potent medicinal plant Rehmannia glutinosa using nanopore technology.</title>
        <authorList>
            <person name="Ma L."/>
            <person name="Dong C."/>
            <person name="Song C."/>
            <person name="Wang X."/>
            <person name="Zheng X."/>
            <person name="Niu Y."/>
            <person name="Chen S."/>
            <person name="Feng W."/>
        </authorList>
    </citation>
    <scope>NUCLEOTIDE SEQUENCE [LARGE SCALE GENOMIC DNA]</scope>
    <source>
        <strain evidence="4">DH-2019</strain>
    </source>
</reference>
<feature type="repeat" description="PPR" evidence="3">
    <location>
        <begin position="171"/>
        <end position="205"/>
    </location>
</feature>
<keyword evidence="5" id="KW-1185">Reference proteome</keyword>
<organism evidence="4 5">
    <name type="scientific">Rehmannia glutinosa</name>
    <name type="common">Chinese foxglove</name>
    <dbReference type="NCBI Taxonomy" id="99300"/>
    <lineage>
        <taxon>Eukaryota</taxon>
        <taxon>Viridiplantae</taxon>
        <taxon>Streptophyta</taxon>
        <taxon>Embryophyta</taxon>
        <taxon>Tracheophyta</taxon>
        <taxon>Spermatophyta</taxon>
        <taxon>Magnoliopsida</taxon>
        <taxon>eudicotyledons</taxon>
        <taxon>Gunneridae</taxon>
        <taxon>Pentapetalae</taxon>
        <taxon>asterids</taxon>
        <taxon>lamiids</taxon>
        <taxon>Lamiales</taxon>
        <taxon>Orobanchaceae</taxon>
        <taxon>Rehmannieae</taxon>
        <taxon>Rehmannia</taxon>
    </lineage>
</organism>
<dbReference type="PANTHER" id="PTHR45717:SF7">
    <property type="entry name" value="PENTACOTRIPEPTIDE-REPEAT REGION OF PRORP DOMAIN-CONTAINING PROTEIN"/>
    <property type="match status" value="1"/>
</dbReference>
<dbReference type="SUPFAM" id="SSF48452">
    <property type="entry name" value="TPR-like"/>
    <property type="match status" value="1"/>
</dbReference>
<evidence type="ECO:0000256" key="3">
    <source>
        <dbReference type="PROSITE-ProRule" id="PRU00708"/>
    </source>
</evidence>
<evidence type="ECO:0000256" key="2">
    <source>
        <dbReference type="ARBA" id="ARBA00022737"/>
    </source>
</evidence>
<dbReference type="Gene3D" id="1.25.40.10">
    <property type="entry name" value="Tetratricopeptide repeat domain"/>
    <property type="match status" value="2"/>
</dbReference>
<dbReference type="InterPro" id="IPR011990">
    <property type="entry name" value="TPR-like_helical_dom_sf"/>
</dbReference>
<accession>A0ABR0VEZ9</accession>